<dbReference type="GeneID" id="55473003"/>
<sequence>MDNKGFEDIEDFYSAYNARFKEYRQIESLNPIPKILIMHWGGVVIETYVKFLLVRNKGAEKERAKFWYTLEKFNYIMSQGNLSKGEYPTYKCADNPQHNIGAGIKQIDILNNLLTDDNKIKKAINSVTYPLGIESKNGFIDLRYVSPNQITNLDELFDKWNESFKRLLKWLMANTRNIEVS</sequence>
<dbReference type="Proteomes" id="UP000017118">
    <property type="component" value="Chromosome"/>
</dbReference>
<dbReference type="AlphaFoldDB" id="U5MLT8"/>
<dbReference type="HOGENOM" id="CLU_1486636_0_0_9"/>
<dbReference type="PATRIC" id="fig|1345695.10.peg.4011"/>
<name>U5MLT8_CLOSA</name>
<dbReference type="KEGG" id="csb:CLSA_c04470"/>
<evidence type="ECO:0000313" key="1">
    <source>
        <dbReference type="EMBL" id="AGX41478.1"/>
    </source>
</evidence>
<gene>
    <name evidence="1" type="ORF">CLSA_c04470</name>
</gene>
<accession>U5MLT8</accession>
<dbReference type="RefSeq" id="WP_022743767.1">
    <property type="nucleotide sequence ID" value="NC_022571.1"/>
</dbReference>
<dbReference type="OrthoDB" id="572779at2"/>
<dbReference type="EMBL" id="CP006721">
    <property type="protein sequence ID" value="AGX41478.1"/>
    <property type="molecule type" value="Genomic_DNA"/>
</dbReference>
<protein>
    <submittedName>
        <fullName evidence="1">Uncharacterized protein</fullName>
    </submittedName>
</protein>
<reference evidence="1 2" key="1">
    <citation type="journal article" date="2013" name="Genome Announc.">
        <title>Complete Genome Sequence of the Solvent Producer Clostridium saccharobutylicum NCP262 (DSM 13864).</title>
        <authorList>
            <person name="Poehlein A."/>
            <person name="Hartwich K."/>
            <person name="Krabben P."/>
            <person name="Ehrenreich A."/>
            <person name="Liebl W."/>
            <person name="Durre P."/>
            <person name="Gottschalk G."/>
            <person name="Daniel R."/>
        </authorList>
    </citation>
    <scope>NUCLEOTIDE SEQUENCE [LARGE SCALE GENOMIC DNA]</scope>
    <source>
        <strain evidence="1">DSM 13864</strain>
    </source>
</reference>
<evidence type="ECO:0000313" key="2">
    <source>
        <dbReference type="Proteomes" id="UP000017118"/>
    </source>
</evidence>
<keyword evidence="2" id="KW-1185">Reference proteome</keyword>
<organism evidence="1 2">
    <name type="scientific">Clostridium saccharobutylicum DSM 13864</name>
    <dbReference type="NCBI Taxonomy" id="1345695"/>
    <lineage>
        <taxon>Bacteria</taxon>
        <taxon>Bacillati</taxon>
        <taxon>Bacillota</taxon>
        <taxon>Clostridia</taxon>
        <taxon>Eubacteriales</taxon>
        <taxon>Clostridiaceae</taxon>
        <taxon>Clostridium</taxon>
    </lineage>
</organism>
<proteinExistence type="predicted"/>